<sequence length="293" mass="33382">MSSPIDLPIVRLTASQFWKDDFPFSIFTIRHNSESYPHQYCRNFWKIIYVIAGHGAEVIDGVAYDLQPDTLFVIHPDDVTSFSIAPSDCIEICNIIFLPELIAFGTDLLDKPADFLQILQPDAKPAAQRELRERLYIQKADSSTAALIRAMLKEFNQAKTNYQAVLRLQLLELLCLIARQSDQKSHRGHGKAIADQAAQFIREHFRDDISGDALANRLGVSRQYLSRVFNRHYHCSLGEAMRNQRLGVARQLIIHDQSLTISEICYACGFNDLSFFYRLFKAAYGCHPGALRK</sequence>
<dbReference type="AlphaFoldDB" id="A0AAE3VJ60"/>
<comment type="caution">
    <text evidence="5">The sequence shown here is derived from an EMBL/GenBank/DDBJ whole genome shotgun (WGS) entry which is preliminary data.</text>
</comment>
<dbReference type="SMART" id="SM00342">
    <property type="entry name" value="HTH_ARAC"/>
    <property type="match status" value="1"/>
</dbReference>
<dbReference type="SUPFAM" id="SSF51215">
    <property type="entry name" value="Regulatory protein AraC"/>
    <property type="match status" value="1"/>
</dbReference>
<evidence type="ECO:0000313" key="6">
    <source>
        <dbReference type="Proteomes" id="UP001238163"/>
    </source>
</evidence>
<dbReference type="PANTHER" id="PTHR43280">
    <property type="entry name" value="ARAC-FAMILY TRANSCRIPTIONAL REGULATOR"/>
    <property type="match status" value="1"/>
</dbReference>
<dbReference type="PROSITE" id="PS01124">
    <property type="entry name" value="HTH_ARAC_FAMILY_2"/>
    <property type="match status" value="1"/>
</dbReference>
<dbReference type="RefSeq" id="WP_307264081.1">
    <property type="nucleotide sequence ID" value="NZ_JAUSVL010000001.1"/>
</dbReference>
<dbReference type="Pfam" id="PF02311">
    <property type="entry name" value="AraC_binding"/>
    <property type="match status" value="1"/>
</dbReference>
<protein>
    <submittedName>
        <fullName evidence="5">AraC-like DNA-binding protein</fullName>
    </submittedName>
</protein>
<dbReference type="InterPro" id="IPR009057">
    <property type="entry name" value="Homeodomain-like_sf"/>
</dbReference>
<evidence type="ECO:0000313" key="5">
    <source>
        <dbReference type="EMBL" id="MDQ0291376.1"/>
    </source>
</evidence>
<dbReference type="PANTHER" id="PTHR43280:SF2">
    <property type="entry name" value="HTH-TYPE TRANSCRIPTIONAL REGULATOR EXSA"/>
    <property type="match status" value="1"/>
</dbReference>
<dbReference type="Gene3D" id="2.60.120.10">
    <property type="entry name" value="Jelly Rolls"/>
    <property type="match status" value="1"/>
</dbReference>
<feature type="domain" description="HTH araC/xylS-type" evidence="4">
    <location>
        <begin position="195"/>
        <end position="293"/>
    </location>
</feature>
<dbReference type="EMBL" id="JAUSVL010000001">
    <property type="protein sequence ID" value="MDQ0291376.1"/>
    <property type="molecule type" value="Genomic_DNA"/>
</dbReference>
<proteinExistence type="predicted"/>
<evidence type="ECO:0000256" key="3">
    <source>
        <dbReference type="ARBA" id="ARBA00023163"/>
    </source>
</evidence>
<keyword evidence="6" id="KW-1185">Reference proteome</keyword>
<dbReference type="Gene3D" id="1.10.10.60">
    <property type="entry name" value="Homeodomain-like"/>
    <property type="match status" value="1"/>
</dbReference>
<dbReference type="Pfam" id="PF12833">
    <property type="entry name" value="HTH_18"/>
    <property type="match status" value="1"/>
</dbReference>
<dbReference type="GO" id="GO:0043565">
    <property type="term" value="F:sequence-specific DNA binding"/>
    <property type="evidence" value="ECO:0007669"/>
    <property type="project" value="InterPro"/>
</dbReference>
<dbReference type="SUPFAM" id="SSF46689">
    <property type="entry name" value="Homeodomain-like"/>
    <property type="match status" value="2"/>
</dbReference>
<organism evidence="5 6">
    <name type="scientific">Oligosphaera ethanolica</name>
    <dbReference type="NCBI Taxonomy" id="760260"/>
    <lineage>
        <taxon>Bacteria</taxon>
        <taxon>Pseudomonadati</taxon>
        <taxon>Lentisphaerota</taxon>
        <taxon>Oligosphaeria</taxon>
        <taxon>Oligosphaerales</taxon>
        <taxon>Oligosphaeraceae</taxon>
        <taxon>Oligosphaera</taxon>
    </lineage>
</organism>
<gene>
    <name evidence="5" type="ORF">J3R75_003483</name>
</gene>
<keyword evidence="3" id="KW-0804">Transcription</keyword>
<keyword evidence="1" id="KW-0805">Transcription regulation</keyword>
<dbReference type="Proteomes" id="UP001238163">
    <property type="component" value="Unassembled WGS sequence"/>
</dbReference>
<name>A0AAE3VJ60_9BACT</name>
<reference evidence="5" key="1">
    <citation type="submission" date="2023-07" db="EMBL/GenBank/DDBJ databases">
        <title>Genomic Encyclopedia of Type Strains, Phase IV (KMG-IV): sequencing the most valuable type-strain genomes for metagenomic binning, comparative biology and taxonomic classification.</title>
        <authorList>
            <person name="Goeker M."/>
        </authorList>
    </citation>
    <scope>NUCLEOTIDE SEQUENCE</scope>
    <source>
        <strain evidence="5">DSM 24202</strain>
    </source>
</reference>
<evidence type="ECO:0000256" key="1">
    <source>
        <dbReference type="ARBA" id="ARBA00023015"/>
    </source>
</evidence>
<dbReference type="InterPro" id="IPR018060">
    <property type="entry name" value="HTH_AraC"/>
</dbReference>
<dbReference type="InterPro" id="IPR003313">
    <property type="entry name" value="AraC-bd"/>
</dbReference>
<evidence type="ECO:0000256" key="2">
    <source>
        <dbReference type="ARBA" id="ARBA00023125"/>
    </source>
</evidence>
<dbReference type="InterPro" id="IPR037923">
    <property type="entry name" value="HTH-like"/>
</dbReference>
<dbReference type="GO" id="GO:0003700">
    <property type="term" value="F:DNA-binding transcription factor activity"/>
    <property type="evidence" value="ECO:0007669"/>
    <property type="project" value="InterPro"/>
</dbReference>
<accession>A0AAE3VJ60</accession>
<dbReference type="InterPro" id="IPR014710">
    <property type="entry name" value="RmlC-like_jellyroll"/>
</dbReference>
<evidence type="ECO:0000259" key="4">
    <source>
        <dbReference type="PROSITE" id="PS01124"/>
    </source>
</evidence>
<keyword evidence="2 5" id="KW-0238">DNA-binding</keyword>